<evidence type="ECO:0000313" key="1">
    <source>
        <dbReference type="EMBL" id="MEQ2218133.1"/>
    </source>
</evidence>
<gene>
    <name evidence="1" type="ORF">XENOCAPTIV_029957</name>
</gene>
<protein>
    <submittedName>
        <fullName evidence="1">Uncharacterized protein</fullName>
    </submittedName>
</protein>
<reference evidence="1 2" key="1">
    <citation type="submission" date="2021-06" db="EMBL/GenBank/DDBJ databases">
        <authorList>
            <person name="Palmer J.M."/>
        </authorList>
    </citation>
    <scope>NUCLEOTIDE SEQUENCE [LARGE SCALE GENOMIC DNA]</scope>
    <source>
        <strain evidence="1 2">XC_2019</strain>
        <tissue evidence="1">Muscle</tissue>
    </source>
</reference>
<feature type="non-terminal residue" evidence="1">
    <location>
        <position position="1"/>
    </location>
</feature>
<comment type="caution">
    <text evidence="1">The sequence shown here is derived from an EMBL/GenBank/DDBJ whole genome shotgun (WGS) entry which is preliminary data.</text>
</comment>
<dbReference type="Proteomes" id="UP001434883">
    <property type="component" value="Unassembled WGS sequence"/>
</dbReference>
<keyword evidence="2" id="KW-1185">Reference proteome</keyword>
<evidence type="ECO:0000313" key="2">
    <source>
        <dbReference type="Proteomes" id="UP001434883"/>
    </source>
</evidence>
<proteinExistence type="predicted"/>
<accession>A0ABV0SC96</accession>
<name>A0ABV0SC96_9TELE</name>
<sequence>FLIAHTFGRRMLYPGSVGLLQKAMRPMLQQGQAKLIEEHDGQRNKLVACDGNEIDTMFVDRRKDGGPKGQTLVICCEGNAGFYEVGCMNTPLEVPFPQNEANAMDVVIQFAVHKLGFQLSDIVIYAWSIGGFTGPLVQHTVRQYMNLNNAEQLLKDRSCWSGGLEMKSSLQPSVYSGYEVDDDWCVSVLQSYQTDRDVSFPWSVGKLPHSLEAISSTQN</sequence>
<organism evidence="1 2">
    <name type="scientific">Xenoophorus captivus</name>
    <dbReference type="NCBI Taxonomy" id="1517983"/>
    <lineage>
        <taxon>Eukaryota</taxon>
        <taxon>Metazoa</taxon>
        <taxon>Chordata</taxon>
        <taxon>Craniata</taxon>
        <taxon>Vertebrata</taxon>
        <taxon>Euteleostomi</taxon>
        <taxon>Actinopterygii</taxon>
        <taxon>Neopterygii</taxon>
        <taxon>Teleostei</taxon>
        <taxon>Neoteleostei</taxon>
        <taxon>Acanthomorphata</taxon>
        <taxon>Ovalentaria</taxon>
        <taxon>Atherinomorphae</taxon>
        <taxon>Cyprinodontiformes</taxon>
        <taxon>Goodeidae</taxon>
        <taxon>Xenoophorus</taxon>
    </lineage>
</organism>
<dbReference type="EMBL" id="JAHRIN010076518">
    <property type="protein sequence ID" value="MEQ2218133.1"/>
    <property type="molecule type" value="Genomic_DNA"/>
</dbReference>